<dbReference type="AlphaFoldDB" id="D1AY62"/>
<dbReference type="Proteomes" id="UP000002072">
    <property type="component" value="Chromosome"/>
</dbReference>
<feature type="domain" description="DHHA1" evidence="7">
    <location>
        <begin position="345"/>
        <end position="437"/>
    </location>
</feature>
<evidence type="ECO:0000259" key="6">
    <source>
        <dbReference type="Pfam" id="PF01368"/>
    </source>
</evidence>
<keyword evidence="5" id="KW-0269">Exonuclease</keyword>
<protein>
    <recommendedName>
        <fullName evidence="2">Single-stranded-DNA-specific exonuclease RecJ</fullName>
    </recommendedName>
</protein>
<dbReference type="GO" id="GO:0006310">
    <property type="term" value="P:DNA recombination"/>
    <property type="evidence" value="ECO:0007669"/>
    <property type="project" value="InterPro"/>
</dbReference>
<keyword evidence="3" id="KW-0540">Nuclease</keyword>
<reference evidence="9 10" key="1">
    <citation type="journal article" date="2009" name="Stand. Genomic Sci.">
        <title>Complete genome sequence of Streptobacillus moniliformis type strain (9901T).</title>
        <authorList>
            <person name="Nolan M."/>
            <person name="Gronow S."/>
            <person name="Lapidus A."/>
            <person name="Ivanova N."/>
            <person name="Copeland A."/>
            <person name="Lucas S."/>
            <person name="Del Rio T.G."/>
            <person name="Chen F."/>
            <person name="Tice H."/>
            <person name="Pitluck S."/>
            <person name="Cheng J.F."/>
            <person name="Sims D."/>
            <person name="Meincke L."/>
            <person name="Bruce D."/>
            <person name="Goodwin L."/>
            <person name="Brettin T."/>
            <person name="Han C."/>
            <person name="Detter J.C."/>
            <person name="Ovchinikova G."/>
            <person name="Pati A."/>
            <person name="Mavromatis K."/>
            <person name="Mikhailova N."/>
            <person name="Chen A."/>
            <person name="Palaniappan K."/>
            <person name="Land M."/>
            <person name="Hauser L."/>
            <person name="Chang Y.J."/>
            <person name="Jeffries C.D."/>
            <person name="Rohde M."/>
            <person name="Sproer C."/>
            <person name="Goker M."/>
            <person name="Bristow J."/>
            <person name="Eisen J.A."/>
            <person name="Markowitz V."/>
            <person name="Hugenholtz P."/>
            <person name="Kyrpides N.C."/>
            <person name="Klenk H.P."/>
            <person name="Chain P."/>
        </authorList>
    </citation>
    <scope>NUCLEOTIDE SEQUENCE [LARGE SCALE GENOMIC DNA]</scope>
    <source>
        <strain evidence="10">ATCC 14647 / DSM 12112 / NCTC 10651 / 9901</strain>
    </source>
</reference>
<proteinExistence type="inferred from homology"/>
<evidence type="ECO:0000259" key="7">
    <source>
        <dbReference type="Pfam" id="PF02272"/>
    </source>
</evidence>
<dbReference type="eggNOG" id="COG0608">
    <property type="taxonomic scope" value="Bacteria"/>
</dbReference>
<keyword evidence="10" id="KW-1185">Reference proteome</keyword>
<dbReference type="Pfam" id="PF02272">
    <property type="entry name" value="DHHA1"/>
    <property type="match status" value="1"/>
</dbReference>
<dbReference type="SUPFAM" id="SSF64182">
    <property type="entry name" value="DHH phosphoesterases"/>
    <property type="match status" value="1"/>
</dbReference>
<evidence type="ECO:0000313" key="10">
    <source>
        <dbReference type="Proteomes" id="UP000002072"/>
    </source>
</evidence>
<dbReference type="EMBL" id="CP001779">
    <property type="protein sequence ID" value="ACZ01238.1"/>
    <property type="molecule type" value="Genomic_DNA"/>
</dbReference>
<dbReference type="GO" id="GO:0003676">
    <property type="term" value="F:nucleic acid binding"/>
    <property type="evidence" value="ECO:0007669"/>
    <property type="project" value="InterPro"/>
</dbReference>
<accession>D1AY62</accession>
<dbReference type="HOGENOM" id="CLU_009736_5_2_0"/>
<evidence type="ECO:0000256" key="5">
    <source>
        <dbReference type="ARBA" id="ARBA00022839"/>
    </source>
</evidence>
<dbReference type="Gene3D" id="3.10.310.30">
    <property type="match status" value="1"/>
</dbReference>
<organism evidence="9 10">
    <name type="scientific">Streptobacillus moniliformis (strain ATCC 14647 / DSM 12112 / NCTC 10651 / 9901)</name>
    <dbReference type="NCBI Taxonomy" id="519441"/>
    <lineage>
        <taxon>Bacteria</taxon>
        <taxon>Fusobacteriati</taxon>
        <taxon>Fusobacteriota</taxon>
        <taxon>Fusobacteriia</taxon>
        <taxon>Fusobacteriales</taxon>
        <taxon>Leptotrichiaceae</taxon>
        <taxon>Streptobacillus</taxon>
    </lineage>
</organism>
<keyword evidence="4" id="KW-0378">Hydrolase</keyword>
<dbReference type="KEGG" id="smf:Smon_0768"/>
<name>D1AY62_STRM9</name>
<dbReference type="GO" id="GO:0008409">
    <property type="term" value="F:5'-3' exonuclease activity"/>
    <property type="evidence" value="ECO:0007669"/>
    <property type="project" value="InterPro"/>
</dbReference>
<dbReference type="PANTHER" id="PTHR30255:SF2">
    <property type="entry name" value="SINGLE-STRANDED-DNA-SPECIFIC EXONUCLEASE RECJ"/>
    <property type="match status" value="1"/>
</dbReference>
<dbReference type="InterPro" id="IPR003156">
    <property type="entry name" value="DHHA1_dom"/>
</dbReference>
<dbReference type="GO" id="GO:0006281">
    <property type="term" value="P:DNA repair"/>
    <property type="evidence" value="ECO:0007669"/>
    <property type="project" value="InterPro"/>
</dbReference>
<evidence type="ECO:0000313" key="9">
    <source>
        <dbReference type="EMBL" id="ACZ01238.1"/>
    </source>
</evidence>
<feature type="domain" description="DDH" evidence="6">
    <location>
        <begin position="77"/>
        <end position="209"/>
    </location>
</feature>
<dbReference type="InterPro" id="IPR051673">
    <property type="entry name" value="SSDNA_exonuclease_RecJ"/>
</dbReference>
<evidence type="ECO:0000259" key="8">
    <source>
        <dbReference type="Pfam" id="PF17768"/>
    </source>
</evidence>
<feature type="domain" description="RecJ OB" evidence="8">
    <location>
        <begin position="452"/>
        <end position="552"/>
    </location>
</feature>
<dbReference type="InterPro" id="IPR004610">
    <property type="entry name" value="RecJ"/>
</dbReference>
<comment type="similarity">
    <text evidence="1">Belongs to the RecJ family.</text>
</comment>
<dbReference type="PANTHER" id="PTHR30255">
    <property type="entry name" value="SINGLE-STRANDED-DNA-SPECIFIC EXONUCLEASE RECJ"/>
    <property type="match status" value="1"/>
</dbReference>
<dbReference type="OrthoDB" id="9809852at2"/>
<dbReference type="InterPro" id="IPR041122">
    <property type="entry name" value="RecJ_OB"/>
</dbReference>
<dbReference type="Gene3D" id="3.90.1640.30">
    <property type="match status" value="1"/>
</dbReference>
<evidence type="ECO:0000256" key="4">
    <source>
        <dbReference type="ARBA" id="ARBA00022801"/>
    </source>
</evidence>
<dbReference type="Pfam" id="PF17768">
    <property type="entry name" value="RecJ_OB"/>
    <property type="match status" value="1"/>
</dbReference>
<evidence type="ECO:0000256" key="2">
    <source>
        <dbReference type="ARBA" id="ARBA00019841"/>
    </source>
</evidence>
<sequence>MNLKWTSYDSDYLKNKMELFNKDELITTLLLNKKIYSKEEMNSFLNPSYKQLHDPFLLNNMEEVVDKILEFMDKDKKILIFGDYDIDGISGSLYLSKIFDKLNIKNEIYIPTRTMFKYSLNEEYFRNIEEKNIKLVISVDNSFGEILHMDMLKSMGVDLIITDHHFNNKNMKSILEINPKKSENYPFKELSGSGVVFKLVQAIYSKLPDRSISDIYEYCELISLATIADVMECVDENRFLIKRGLKNFSKTNILAFKMIMENFKIDPEYITINDISYRISPLINAIGKLDVPLKIIKFLTSDSEKVNIQILNEMYEYNNERKNYEIKIYNKIVKFLENKEIKKLNYIYYEINDINSGILGSITSKLALEFKVPVIIVSKVDGYCKGSCRSIDNKNIYKLISEFSDYFINFGGHNLAAGFLITLDNLTLIRDKIKQKMYNLNLTEKSKNSIVVDVKFPVSQISSKKMTEINSLGPFGLSNDEPNFYDENIKFRNILIFGVDNKHFKANIRRNGKDIQILGYNLSHKLNLKNSNKLYKIIYTPELMGKKVFRLKLKDIE</sequence>
<dbReference type="InterPro" id="IPR001667">
    <property type="entry name" value="DDH_dom"/>
</dbReference>
<dbReference type="NCBIfam" id="TIGR00644">
    <property type="entry name" value="recJ"/>
    <property type="match status" value="1"/>
</dbReference>
<dbReference type="InterPro" id="IPR038763">
    <property type="entry name" value="DHH_sf"/>
</dbReference>
<evidence type="ECO:0000256" key="3">
    <source>
        <dbReference type="ARBA" id="ARBA00022722"/>
    </source>
</evidence>
<gene>
    <name evidence="9" type="ordered locus">Smon_0768</name>
</gene>
<evidence type="ECO:0000256" key="1">
    <source>
        <dbReference type="ARBA" id="ARBA00005915"/>
    </source>
</evidence>
<dbReference type="STRING" id="519441.Smon_0768"/>
<dbReference type="Pfam" id="PF01368">
    <property type="entry name" value="DHH"/>
    <property type="match status" value="1"/>
</dbReference>